<accession>A0A0A0MBS2</accession>
<keyword evidence="1" id="KW-1133">Transmembrane helix</keyword>
<feature type="transmembrane region" description="Helical" evidence="1">
    <location>
        <begin position="195"/>
        <end position="215"/>
    </location>
</feature>
<comment type="caution">
    <text evidence="2">The sequence shown here is derived from an EMBL/GenBank/DDBJ whole genome shotgun (WGS) entry which is preliminary data.</text>
</comment>
<dbReference type="PANTHER" id="PTHR40115">
    <property type="entry name" value="INNER MEMBRANE PROTEIN WITH PEPSY TM HELIX"/>
    <property type="match status" value="1"/>
</dbReference>
<evidence type="ECO:0000256" key="1">
    <source>
        <dbReference type="SAM" id="Phobius"/>
    </source>
</evidence>
<keyword evidence="3" id="KW-1185">Reference proteome</keyword>
<organism evidence="2 3">
    <name type="scientific">Lysobacter defluvii IMMIB APB-9 = DSM 18482</name>
    <dbReference type="NCBI Taxonomy" id="1385515"/>
    <lineage>
        <taxon>Bacteria</taxon>
        <taxon>Pseudomonadati</taxon>
        <taxon>Pseudomonadota</taxon>
        <taxon>Gammaproteobacteria</taxon>
        <taxon>Lysobacterales</taxon>
        <taxon>Lysobacteraceae</taxon>
        <taxon>Novilysobacter</taxon>
    </lineage>
</organism>
<dbReference type="STRING" id="1385515.GCA_000423325_00766"/>
<dbReference type="Proteomes" id="UP000030003">
    <property type="component" value="Unassembled WGS sequence"/>
</dbReference>
<reference evidence="2 3" key="1">
    <citation type="submission" date="2013-08" db="EMBL/GenBank/DDBJ databases">
        <title>Genomic analysis of Lysobacter defluvii.</title>
        <authorList>
            <person name="Wang Q."/>
            <person name="Wang G."/>
        </authorList>
    </citation>
    <scope>NUCLEOTIDE SEQUENCE [LARGE SCALE GENOMIC DNA]</scope>
    <source>
        <strain evidence="2 3">IMMIB APB-9</strain>
    </source>
</reference>
<feature type="transmembrane region" description="Helical" evidence="1">
    <location>
        <begin position="30"/>
        <end position="52"/>
    </location>
</feature>
<evidence type="ECO:0000313" key="3">
    <source>
        <dbReference type="Proteomes" id="UP000030003"/>
    </source>
</evidence>
<sequence length="216" mass="23390">MAAARPATVRADGATAASRRSWWLKTLHRWHWISAAVSLAGLLVFAVTGITLNHAAQIEAEARVETVTGTLPPAMLDGLAAHPASGPLPAALASWLSDEHGIGAGGREAEWDDFEVYVSLPRPGGDAWLAIDRETGGFEYERTHRGAIAWLNDLHKGRNTGAAWRWFIDLLAVACVLFAATGLWLLWLHARQRGATWPLVASGVVLPVLLILLFMH</sequence>
<dbReference type="OrthoDB" id="27171at2"/>
<gene>
    <name evidence="2" type="ORF">N791_12200</name>
</gene>
<dbReference type="AlphaFoldDB" id="A0A0A0MBS2"/>
<name>A0A0A0MBS2_9GAMM</name>
<dbReference type="InterPro" id="IPR032307">
    <property type="entry name" value="PepSY_TM-like_2"/>
</dbReference>
<dbReference type="RefSeq" id="WP_052106609.1">
    <property type="nucleotide sequence ID" value="NZ_AUHT01000005.1"/>
</dbReference>
<dbReference type="Pfam" id="PF16357">
    <property type="entry name" value="PepSY_TM_like_2"/>
    <property type="match status" value="1"/>
</dbReference>
<keyword evidence="1" id="KW-0472">Membrane</keyword>
<dbReference type="EMBL" id="AVBH01000033">
    <property type="protein sequence ID" value="KGO99066.1"/>
    <property type="molecule type" value="Genomic_DNA"/>
</dbReference>
<proteinExistence type="predicted"/>
<protein>
    <submittedName>
        <fullName evidence="2">Membrane protein</fullName>
    </submittedName>
</protein>
<feature type="transmembrane region" description="Helical" evidence="1">
    <location>
        <begin position="166"/>
        <end position="189"/>
    </location>
</feature>
<dbReference type="PANTHER" id="PTHR40115:SF1">
    <property type="entry name" value="INNER MEMBRANE PROTEIN WITH PEPSY TM HELIX"/>
    <property type="match status" value="1"/>
</dbReference>
<dbReference type="eggNOG" id="COG3295">
    <property type="taxonomic scope" value="Bacteria"/>
</dbReference>
<keyword evidence="1" id="KW-0812">Transmembrane</keyword>
<evidence type="ECO:0000313" key="2">
    <source>
        <dbReference type="EMBL" id="KGO99066.1"/>
    </source>
</evidence>